<dbReference type="PROSITE" id="PS00783">
    <property type="entry name" value="RIBOSOMAL_L13"/>
    <property type="match status" value="1"/>
</dbReference>
<dbReference type="Gene3D" id="3.90.1180.10">
    <property type="entry name" value="Ribosomal protein L13"/>
    <property type="match status" value="1"/>
</dbReference>
<dbReference type="EMBL" id="SHBM01000033">
    <property type="protein sequence ID" value="RZO17232.1"/>
    <property type="molecule type" value="Genomic_DNA"/>
</dbReference>
<evidence type="ECO:0000313" key="9">
    <source>
        <dbReference type="EMBL" id="RZO17232.1"/>
    </source>
</evidence>
<dbReference type="Pfam" id="PF00572">
    <property type="entry name" value="Ribosomal_L13"/>
    <property type="match status" value="1"/>
</dbReference>
<proteinExistence type="inferred from homology"/>
<dbReference type="GO" id="GO:0022625">
    <property type="term" value="C:cytosolic large ribosomal subunit"/>
    <property type="evidence" value="ECO:0007669"/>
    <property type="project" value="TreeGrafter"/>
</dbReference>
<comment type="subunit">
    <text evidence="2 6">Part of the 50S ribosomal subunit.</text>
</comment>
<evidence type="ECO:0000256" key="4">
    <source>
        <dbReference type="ARBA" id="ARBA00023274"/>
    </source>
</evidence>
<dbReference type="PANTHER" id="PTHR11545:SF2">
    <property type="entry name" value="LARGE RIBOSOMAL SUBUNIT PROTEIN UL13M"/>
    <property type="match status" value="1"/>
</dbReference>
<accession>A0A520M7M5</accession>
<evidence type="ECO:0000256" key="3">
    <source>
        <dbReference type="ARBA" id="ARBA00022980"/>
    </source>
</evidence>
<evidence type="ECO:0000256" key="1">
    <source>
        <dbReference type="ARBA" id="ARBA00006227"/>
    </source>
</evidence>
<evidence type="ECO:0000256" key="5">
    <source>
        <dbReference type="ARBA" id="ARBA00035201"/>
    </source>
</evidence>
<reference evidence="9 10" key="1">
    <citation type="submission" date="2019-02" db="EMBL/GenBank/DDBJ databases">
        <title>Prokaryotic population dynamics and viral predation in marine succession experiment using metagenomics: the confinement effect.</title>
        <authorList>
            <person name="Haro-Moreno J.M."/>
            <person name="Rodriguez-Valera F."/>
            <person name="Lopez-Perez M."/>
        </authorList>
    </citation>
    <scope>NUCLEOTIDE SEQUENCE [LARGE SCALE GENOMIC DNA]</scope>
    <source>
        <strain evidence="9">MED-G167</strain>
    </source>
</reference>
<dbReference type="CDD" id="cd00392">
    <property type="entry name" value="Ribosomal_L13"/>
    <property type="match status" value="1"/>
</dbReference>
<dbReference type="InterPro" id="IPR036899">
    <property type="entry name" value="Ribosomal_uL13_sf"/>
</dbReference>
<evidence type="ECO:0000256" key="8">
    <source>
        <dbReference type="RuleBase" id="RU003878"/>
    </source>
</evidence>
<dbReference type="PIRSF" id="PIRSF002181">
    <property type="entry name" value="Ribosomal_L13"/>
    <property type="match status" value="1"/>
</dbReference>
<evidence type="ECO:0000256" key="7">
    <source>
        <dbReference type="RuleBase" id="RU003877"/>
    </source>
</evidence>
<dbReference type="InterPro" id="IPR023563">
    <property type="entry name" value="Ribosomal_uL13_CS"/>
</dbReference>
<dbReference type="Proteomes" id="UP000318359">
    <property type="component" value="Unassembled WGS sequence"/>
</dbReference>
<dbReference type="HAMAP" id="MF_01366">
    <property type="entry name" value="Ribosomal_uL13"/>
    <property type="match status" value="1"/>
</dbReference>
<comment type="function">
    <text evidence="6 8">This protein is one of the early assembly proteins of the 50S ribosomal subunit, although it is not seen to bind rRNA by itself. It is important during the early stages of 50S assembly.</text>
</comment>
<evidence type="ECO:0000313" key="10">
    <source>
        <dbReference type="Proteomes" id="UP000318359"/>
    </source>
</evidence>
<comment type="similarity">
    <text evidence="1 6 7">Belongs to the universal ribosomal protein uL13 family.</text>
</comment>
<dbReference type="FunFam" id="3.90.1180.10:FF:000001">
    <property type="entry name" value="50S ribosomal protein L13"/>
    <property type="match status" value="1"/>
</dbReference>
<dbReference type="PANTHER" id="PTHR11545">
    <property type="entry name" value="RIBOSOMAL PROTEIN L13"/>
    <property type="match status" value="1"/>
</dbReference>
<dbReference type="GO" id="GO:0003729">
    <property type="term" value="F:mRNA binding"/>
    <property type="evidence" value="ECO:0007669"/>
    <property type="project" value="UniProtKB-ARBA"/>
</dbReference>
<gene>
    <name evidence="6 8" type="primary">rplM</name>
    <name evidence="9" type="ORF">EVB00_02435</name>
</gene>
<dbReference type="NCBIfam" id="TIGR01066">
    <property type="entry name" value="rplM_bact"/>
    <property type="match status" value="1"/>
</dbReference>
<dbReference type="InterPro" id="IPR005823">
    <property type="entry name" value="Ribosomal_uL13_bac-type"/>
</dbReference>
<sequence length="144" mass="16505">MKTFALKKEEVQREWFVIDVTDKVLGRVATKIADRIRGKDKPTYTPHTDGGDYVVVINAKDIKVTGSKYNNKKYYSHSLYPGGLKTRTFRELNESQPETIIIEAVKGMLPKNKLGKQMIKKLKVFSGSDHDHESQQPKVWEPKV</sequence>
<dbReference type="AlphaFoldDB" id="A0A520M7M5"/>
<organism evidence="9 10">
    <name type="scientific">SAR86 cluster bacterium</name>
    <dbReference type="NCBI Taxonomy" id="2030880"/>
    <lineage>
        <taxon>Bacteria</taxon>
        <taxon>Pseudomonadati</taxon>
        <taxon>Pseudomonadota</taxon>
        <taxon>Gammaproteobacteria</taxon>
        <taxon>SAR86 cluster</taxon>
    </lineage>
</organism>
<evidence type="ECO:0000256" key="2">
    <source>
        <dbReference type="ARBA" id="ARBA00011838"/>
    </source>
</evidence>
<evidence type="ECO:0000256" key="6">
    <source>
        <dbReference type="HAMAP-Rule" id="MF_01366"/>
    </source>
</evidence>
<keyword evidence="3 6" id="KW-0689">Ribosomal protein</keyword>
<dbReference type="GO" id="GO:0006412">
    <property type="term" value="P:translation"/>
    <property type="evidence" value="ECO:0007669"/>
    <property type="project" value="UniProtKB-UniRule"/>
</dbReference>
<comment type="caution">
    <text evidence="9">The sequence shown here is derived from an EMBL/GenBank/DDBJ whole genome shotgun (WGS) entry which is preliminary data.</text>
</comment>
<dbReference type="GO" id="GO:0017148">
    <property type="term" value="P:negative regulation of translation"/>
    <property type="evidence" value="ECO:0007669"/>
    <property type="project" value="TreeGrafter"/>
</dbReference>
<protein>
    <recommendedName>
        <fullName evidence="5 6">Large ribosomal subunit protein uL13</fullName>
    </recommendedName>
</protein>
<dbReference type="GO" id="GO:0003735">
    <property type="term" value="F:structural constituent of ribosome"/>
    <property type="evidence" value="ECO:0007669"/>
    <property type="project" value="InterPro"/>
</dbReference>
<dbReference type="InterPro" id="IPR005822">
    <property type="entry name" value="Ribosomal_uL13"/>
</dbReference>
<keyword evidence="4 6" id="KW-0687">Ribonucleoprotein</keyword>
<name>A0A520M7M5_9GAMM</name>
<dbReference type="SUPFAM" id="SSF52161">
    <property type="entry name" value="Ribosomal protein L13"/>
    <property type="match status" value="1"/>
</dbReference>